<keyword evidence="2" id="KW-1185">Reference proteome</keyword>
<protein>
    <submittedName>
        <fullName evidence="1">Uncharacterized protein</fullName>
    </submittedName>
</protein>
<dbReference type="EMBL" id="JAPDRQ010000124">
    <property type="protein sequence ID" value="KAJ9654327.1"/>
    <property type="molecule type" value="Genomic_DNA"/>
</dbReference>
<name>A0ACC3A2D6_9EURO</name>
<sequence>MSGRPGIAILGLAAAGGVGYYLYQAGGDPKVAQKQAEADAHKASAKLKSEVPGREKEAEKKGELLAAQAGAKIDQVGAKIDQTVSGMTRRKGVDVDGSQSYEAQRKLEEAKKEASEFSQKAANEANKAIDKFDKSVTDGASKAKSGFSSWFGGK</sequence>
<organism evidence="1 2">
    <name type="scientific">Neophaeococcomyces mojaviensis</name>
    <dbReference type="NCBI Taxonomy" id="3383035"/>
    <lineage>
        <taxon>Eukaryota</taxon>
        <taxon>Fungi</taxon>
        <taxon>Dikarya</taxon>
        <taxon>Ascomycota</taxon>
        <taxon>Pezizomycotina</taxon>
        <taxon>Eurotiomycetes</taxon>
        <taxon>Chaetothyriomycetidae</taxon>
        <taxon>Chaetothyriales</taxon>
        <taxon>Chaetothyriales incertae sedis</taxon>
        <taxon>Neophaeococcomyces</taxon>
    </lineage>
</organism>
<proteinExistence type="predicted"/>
<accession>A0ACC3A2D6</accession>
<gene>
    <name evidence="1" type="ORF">H2198_006625</name>
</gene>
<comment type="caution">
    <text evidence="1">The sequence shown here is derived from an EMBL/GenBank/DDBJ whole genome shotgun (WGS) entry which is preliminary data.</text>
</comment>
<reference evidence="1" key="1">
    <citation type="submission" date="2022-10" db="EMBL/GenBank/DDBJ databases">
        <title>Culturing micro-colonial fungi from biological soil crusts in the Mojave desert and describing Neophaeococcomyces mojavensis, and introducing the new genera and species Taxawa tesnikishii.</title>
        <authorList>
            <person name="Kurbessoian T."/>
            <person name="Stajich J.E."/>
        </authorList>
    </citation>
    <scope>NUCLEOTIDE SEQUENCE</scope>
    <source>
        <strain evidence="1">JES_112</strain>
    </source>
</reference>
<dbReference type="Proteomes" id="UP001172386">
    <property type="component" value="Unassembled WGS sequence"/>
</dbReference>
<evidence type="ECO:0000313" key="1">
    <source>
        <dbReference type="EMBL" id="KAJ9654327.1"/>
    </source>
</evidence>
<evidence type="ECO:0000313" key="2">
    <source>
        <dbReference type="Proteomes" id="UP001172386"/>
    </source>
</evidence>